<evidence type="ECO:0000313" key="9">
    <source>
        <dbReference type="EMBL" id="PPK62585.1"/>
    </source>
</evidence>
<dbReference type="PANTHER" id="PTHR46696:SF1">
    <property type="entry name" value="CYTOCHROME P450 YJIB-RELATED"/>
    <property type="match status" value="1"/>
</dbReference>
<dbReference type="EMBL" id="PTIX01000034">
    <property type="protein sequence ID" value="PPK62585.1"/>
    <property type="molecule type" value="Genomic_DNA"/>
</dbReference>
<accession>A0A2S6GCL4</accession>
<evidence type="ECO:0000256" key="8">
    <source>
        <dbReference type="SAM" id="MobiDB-lite"/>
    </source>
</evidence>
<evidence type="ECO:0000256" key="1">
    <source>
        <dbReference type="ARBA" id="ARBA00010617"/>
    </source>
</evidence>
<dbReference type="RefSeq" id="WP_104483180.1">
    <property type="nucleotide sequence ID" value="NZ_CP154825.1"/>
</dbReference>
<reference evidence="9 10" key="1">
    <citation type="submission" date="2018-02" db="EMBL/GenBank/DDBJ databases">
        <title>Genomic Encyclopedia of Archaeal and Bacterial Type Strains, Phase II (KMG-II): from individual species to whole genera.</title>
        <authorList>
            <person name="Goeker M."/>
        </authorList>
    </citation>
    <scope>NUCLEOTIDE SEQUENCE [LARGE SCALE GENOMIC DNA]</scope>
    <source>
        <strain evidence="9 10">YU 961-1</strain>
    </source>
</reference>
<organism evidence="9 10">
    <name type="scientific">Actinokineospora auranticolor</name>
    <dbReference type="NCBI Taxonomy" id="155976"/>
    <lineage>
        <taxon>Bacteria</taxon>
        <taxon>Bacillati</taxon>
        <taxon>Actinomycetota</taxon>
        <taxon>Actinomycetes</taxon>
        <taxon>Pseudonocardiales</taxon>
        <taxon>Pseudonocardiaceae</taxon>
        <taxon>Actinokineospora</taxon>
    </lineage>
</organism>
<keyword evidence="10" id="KW-1185">Reference proteome</keyword>
<evidence type="ECO:0000256" key="7">
    <source>
        <dbReference type="RuleBase" id="RU000461"/>
    </source>
</evidence>
<dbReference type="Pfam" id="PF00067">
    <property type="entry name" value="p450"/>
    <property type="match status" value="1"/>
</dbReference>
<dbReference type="CDD" id="cd11030">
    <property type="entry name" value="CYP105-like"/>
    <property type="match status" value="1"/>
</dbReference>
<keyword evidence="3 7" id="KW-0479">Metal-binding</keyword>
<keyword evidence="2 7" id="KW-0349">Heme</keyword>
<dbReference type="GO" id="GO:0016705">
    <property type="term" value="F:oxidoreductase activity, acting on paired donors, with incorporation or reduction of molecular oxygen"/>
    <property type="evidence" value="ECO:0007669"/>
    <property type="project" value="InterPro"/>
</dbReference>
<dbReference type="SUPFAM" id="SSF48264">
    <property type="entry name" value="Cytochrome P450"/>
    <property type="match status" value="1"/>
</dbReference>
<evidence type="ECO:0000313" key="10">
    <source>
        <dbReference type="Proteomes" id="UP000239203"/>
    </source>
</evidence>
<feature type="region of interest" description="Disordered" evidence="8">
    <location>
        <begin position="1"/>
        <end position="26"/>
    </location>
</feature>
<keyword evidence="6 7" id="KW-0503">Monooxygenase</keyword>
<keyword evidence="5 7" id="KW-0408">Iron</keyword>
<dbReference type="InterPro" id="IPR002397">
    <property type="entry name" value="Cyt_P450_B"/>
</dbReference>
<evidence type="ECO:0000256" key="3">
    <source>
        <dbReference type="ARBA" id="ARBA00022723"/>
    </source>
</evidence>
<sequence length="398" mass="42976">MTTSLPAPAPLPFGQSPERPFDPPAGLAELRAEHPLSRLTYNDGHIGWLVTNRELIRAVMADPRFSSRTELMHFPFPGVPTDSTPPAAPPGAFVDMDAPEHTRYRKLLVGQFTVRRMRQLTQRITEITADRLAAMRAHGPGVDLVEAFALPIPSLVICELLGVPYDERAHFQQHAATVVGESLDMAAWGDAFRALQEYLGVLVTAKRANPTDDMLSGLAESDLTDEELTNIGVVLLGAGIDTTANVLGLGAAALLRDPRQVAALLDDPDRAVEELLRYLTIAPTTVRAALTDVELGGQLIRAGDSVTLSLESGNRDSAHFTEADSLDVGRGGSGHLAFGHGIHQCLGQQLARVELRVAFPALFKEFPSLRLAVADREVPYRTGGLMRGVRALPVAWSD</sequence>
<dbReference type="GO" id="GO:0004497">
    <property type="term" value="F:monooxygenase activity"/>
    <property type="evidence" value="ECO:0007669"/>
    <property type="project" value="UniProtKB-KW"/>
</dbReference>
<evidence type="ECO:0000256" key="2">
    <source>
        <dbReference type="ARBA" id="ARBA00022617"/>
    </source>
</evidence>
<comment type="caution">
    <text evidence="9">The sequence shown here is derived from an EMBL/GenBank/DDBJ whole genome shotgun (WGS) entry which is preliminary data.</text>
</comment>
<dbReference type="PRINTS" id="PR00385">
    <property type="entry name" value="P450"/>
</dbReference>
<evidence type="ECO:0000256" key="5">
    <source>
        <dbReference type="ARBA" id="ARBA00023004"/>
    </source>
</evidence>
<dbReference type="InterPro" id="IPR036396">
    <property type="entry name" value="Cyt_P450_sf"/>
</dbReference>
<evidence type="ECO:0000256" key="6">
    <source>
        <dbReference type="ARBA" id="ARBA00023033"/>
    </source>
</evidence>
<comment type="similarity">
    <text evidence="1 7">Belongs to the cytochrome P450 family.</text>
</comment>
<dbReference type="InterPro" id="IPR017972">
    <property type="entry name" value="Cyt_P450_CS"/>
</dbReference>
<dbReference type="GO" id="GO:0020037">
    <property type="term" value="F:heme binding"/>
    <property type="evidence" value="ECO:0007669"/>
    <property type="project" value="InterPro"/>
</dbReference>
<dbReference type="AlphaFoldDB" id="A0A2S6GCL4"/>
<proteinExistence type="inferred from homology"/>
<name>A0A2S6GCL4_9PSEU</name>
<gene>
    <name evidence="9" type="ORF">CLV40_13447</name>
</gene>
<dbReference type="FunFam" id="1.10.630.10:FF:000018">
    <property type="entry name" value="Cytochrome P450 monooxygenase"/>
    <property type="match status" value="1"/>
</dbReference>
<dbReference type="GO" id="GO:0005506">
    <property type="term" value="F:iron ion binding"/>
    <property type="evidence" value="ECO:0007669"/>
    <property type="project" value="InterPro"/>
</dbReference>
<evidence type="ECO:0000256" key="4">
    <source>
        <dbReference type="ARBA" id="ARBA00023002"/>
    </source>
</evidence>
<protein>
    <submittedName>
        <fullName evidence="9">Cytochrome P450</fullName>
    </submittedName>
</protein>
<dbReference type="OrthoDB" id="4133219at2"/>
<dbReference type="InterPro" id="IPR001128">
    <property type="entry name" value="Cyt_P450"/>
</dbReference>
<dbReference type="PRINTS" id="PR00359">
    <property type="entry name" value="BP450"/>
</dbReference>
<keyword evidence="4 7" id="KW-0560">Oxidoreductase</keyword>
<dbReference type="PROSITE" id="PS00086">
    <property type="entry name" value="CYTOCHROME_P450"/>
    <property type="match status" value="1"/>
</dbReference>
<dbReference type="Gene3D" id="1.10.630.10">
    <property type="entry name" value="Cytochrome P450"/>
    <property type="match status" value="1"/>
</dbReference>
<dbReference type="Proteomes" id="UP000239203">
    <property type="component" value="Unassembled WGS sequence"/>
</dbReference>
<dbReference type="PANTHER" id="PTHR46696">
    <property type="entry name" value="P450, PUTATIVE (EUROFUNG)-RELATED"/>
    <property type="match status" value="1"/>
</dbReference>